<dbReference type="Proteomes" id="UP001375370">
    <property type="component" value="Chromosome"/>
</dbReference>
<dbReference type="CDD" id="cd10148">
    <property type="entry name" value="CsoR-like_DUF156"/>
    <property type="match status" value="1"/>
</dbReference>
<dbReference type="PANTHER" id="PTHR33677:SF3">
    <property type="entry name" value="COPPER-SENSING TRANSCRIPTIONAL REPRESSOR RICR"/>
    <property type="match status" value="1"/>
</dbReference>
<organism evidence="1 2">
    <name type="scientific">Candidatus Dehalogenimonas loeffleri</name>
    <dbReference type="NCBI Taxonomy" id="3127115"/>
    <lineage>
        <taxon>Bacteria</taxon>
        <taxon>Bacillati</taxon>
        <taxon>Chloroflexota</taxon>
        <taxon>Dehalococcoidia</taxon>
        <taxon>Dehalococcoidales</taxon>
        <taxon>Dehalococcoidaceae</taxon>
        <taxon>Dehalogenimonas</taxon>
    </lineage>
</organism>
<keyword evidence="2" id="KW-1185">Reference proteome</keyword>
<dbReference type="EMBL" id="CP146612">
    <property type="protein sequence ID" value="WWX25782.1"/>
    <property type="molecule type" value="Genomic_DNA"/>
</dbReference>
<dbReference type="RefSeq" id="WP_338738294.1">
    <property type="nucleotide sequence ID" value="NZ_CP146612.1"/>
</dbReference>
<accession>A0ABZ2J4E7</accession>
<proteinExistence type="predicted"/>
<dbReference type="PANTHER" id="PTHR33677">
    <property type="entry name" value="TRANSCRIPTIONAL REPRESSOR FRMR-RELATED"/>
    <property type="match status" value="1"/>
</dbReference>
<dbReference type="Gene3D" id="1.20.58.1000">
    <property type="entry name" value="Metal-sensitive repressor, helix protomer"/>
    <property type="match status" value="1"/>
</dbReference>
<name>A0ABZ2J4E7_9CHLR</name>
<dbReference type="InterPro" id="IPR038390">
    <property type="entry name" value="Metal_Tscrpt_repr_sf"/>
</dbReference>
<protein>
    <submittedName>
        <fullName evidence="1">Metal-sensitive transcriptional regulator</fullName>
    </submittedName>
</protein>
<gene>
    <name evidence="1" type="ORF">V8247_02085</name>
</gene>
<evidence type="ECO:0000313" key="2">
    <source>
        <dbReference type="Proteomes" id="UP001375370"/>
    </source>
</evidence>
<dbReference type="Pfam" id="PF02583">
    <property type="entry name" value="Trns_repr_metal"/>
    <property type="match status" value="1"/>
</dbReference>
<reference evidence="1 2" key="1">
    <citation type="submission" date="2024-03" db="EMBL/GenBank/DDBJ databases">
        <title>A Dehalogenimonas Isolated from Estuarine Sediments Dihaloeliminates Chlorinated Alkanes.</title>
        <authorList>
            <person name="Yang Y."/>
            <person name="Wang H."/>
        </authorList>
    </citation>
    <scope>NUCLEOTIDE SEQUENCE [LARGE SCALE GENOMIC DNA]</scope>
    <source>
        <strain evidence="1 2">W</strain>
    </source>
</reference>
<dbReference type="InterPro" id="IPR003735">
    <property type="entry name" value="Metal_Tscrpt_repr"/>
</dbReference>
<evidence type="ECO:0000313" key="1">
    <source>
        <dbReference type="EMBL" id="WWX25782.1"/>
    </source>
</evidence>
<sequence length="102" mass="11285">MENAPAVQERYLYTAETETLLTRVKKIQGQARGIEKMITDGRYCLDIVQQLTALSAAADELSLKLLETHIEGCVAGAIRADQASGEAHIKELMKSIRKALKR</sequence>